<dbReference type="AlphaFoldDB" id="A0AAE4MQU9"/>
<name>A0AAE4MQU9_9ENTR</name>
<dbReference type="EMBL" id="JAWHXQ010000008">
    <property type="protein sequence ID" value="MDV0611937.1"/>
    <property type="molecule type" value="Genomic_DNA"/>
</dbReference>
<gene>
    <name evidence="2" type="ORF">RZO73_15565</name>
</gene>
<sequence length="231" mass="25580">MNFVLIPGFMTDRALWRDMEESIRSLGEIIYGDLSYGQSLQEMALSNIAVLPDRFILVGFSLGGYVARWIASLVPERIDAMILIASSNKPDDVNLMTAKHLTAKMVNTVSFGGLSTATIRSSLHDSNKKNTTLIEFIRSMSLRLGPDVFVRQLQLQRNSPVSLTGTVNFPVLIVASASDELRTLSEAEALHSDYPASVLHVIENAGHMLPLEQPDKLMQVIKEWLHDTGII</sequence>
<evidence type="ECO:0000259" key="1">
    <source>
        <dbReference type="Pfam" id="PF12697"/>
    </source>
</evidence>
<feature type="domain" description="AB hydrolase-1" evidence="1">
    <location>
        <begin position="4"/>
        <end position="217"/>
    </location>
</feature>
<comment type="caution">
    <text evidence="2">The sequence shown here is derived from an EMBL/GenBank/DDBJ whole genome shotgun (WGS) entry which is preliminary data.</text>
</comment>
<dbReference type="InterPro" id="IPR029058">
    <property type="entry name" value="AB_hydrolase_fold"/>
</dbReference>
<dbReference type="PANTHER" id="PTHR43689:SF8">
    <property type="entry name" value="ALPHA_BETA-HYDROLASES SUPERFAMILY PROTEIN"/>
    <property type="match status" value="1"/>
</dbReference>
<dbReference type="SUPFAM" id="SSF53474">
    <property type="entry name" value="alpha/beta-Hydrolases"/>
    <property type="match status" value="1"/>
</dbReference>
<evidence type="ECO:0000313" key="2">
    <source>
        <dbReference type="EMBL" id="MDV0611937.1"/>
    </source>
</evidence>
<dbReference type="InterPro" id="IPR000073">
    <property type="entry name" value="AB_hydrolase_1"/>
</dbReference>
<dbReference type="Gene3D" id="3.40.50.1820">
    <property type="entry name" value="alpha/beta hydrolase"/>
    <property type="match status" value="1"/>
</dbReference>
<accession>A0AAE4MQU9</accession>
<evidence type="ECO:0000313" key="3">
    <source>
        <dbReference type="Proteomes" id="UP001187239"/>
    </source>
</evidence>
<dbReference type="RefSeq" id="WP_043521400.1">
    <property type="nucleotide sequence ID" value="NZ_BRPP01000019.1"/>
</dbReference>
<dbReference type="PANTHER" id="PTHR43689">
    <property type="entry name" value="HYDROLASE"/>
    <property type="match status" value="1"/>
</dbReference>
<dbReference type="GO" id="GO:0016787">
    <property type="term" value="F:hydrolase activity"/>
    <property type="evidence" value="ECO:0007669"/>
    <property type="project" value="UniProtKB-KW"/>
</dbReference>
<protein>
    <submittedName>
        <fullName evidence="2">Alpha/beta hydrolase</fullName>
    </submittedName>
</protein>
<dbReference type="Pfam" id="PF12697">
    <property type="entry name" value="Abhydrolase_6"/>
    <property type="match status" value="1"/>
</dbReference>
<dbReference type="Proteomes" id="UP001187239">
    <property type="component" value="Unassembled WGS sequence"/>
</dbReference>
<keyword evidence="2" id="KW-0378">Hydrolase</keyword>
<proteinExistence type="predicted"/>
<reference evidence="2" key="1">
    <citation type="submission" date="2023-10" db="EMBL/GenBank/DDBJ databases">
        <title>Surveillance and assessment of the effects of hospital wastewater treatment on clearance of pathogenic bacterial and antimicrobial resistance genes.</title>
        <authorList>
            <person name="Wu Y."/>
        </authorList>
    </citation>
    <scope>NUCLEOTIDE SEQUENCE</scope>
    <source>
        <strain evidence="2">23-M-SY-8</strain>
    </source>
</reference>
<organism evidence="2 3">
    <name type="scientific">Klebsiella quasipneumoniae subsp. similipneumoniae</name>
    <dbReference type="NCBI Taxonomy" id="1463164"/>
    <lineage>
        <taxon>Bacteria</taxon>
        <taxon>Pseudomonadati</taxon>
        <taxon>Pseudomonadota</taxon>
        <taxon>Gammaproteobacteria</taxon>
        <taxon>Enterobacterales</taxon>
        <taxon>Enterobacteriaceae</taxon>
        <taxon>Klebsiella/Raoultella group</taxon>
        <taxon>Klebsiella</taxon>
        <taxon>Klebsiella pneumoniae complex</taxon>
    </lineage>
</organism>